<evidence type="ECO:0000256" key="11">
    <source>
        <dbReference type="SAM" id="MobiDB-lite"/>
    </source>
</evidence>
<dbReference type="InterPro" id="IPR036925">
    <property type="entry name" value="TIF_IF2_dom3_sf"/>
</dbReference>
<dbReference type="Pfam" id="PF00009">
    <property type="entry name" value="GTP_EFTU"/>
    <property type="match status" value="1"/>
</dbReference>
<dbReference type="Gene3D" id="3.40.50.300">
    <property type="entry name" value="P-loop containing nucleotide triphosphate hydrolases"/>
    <property type="match status" value="1"/>
</dbReference>
<comment type="caution">
    <text evidence="13">The sequence shown here is derived from an EMBL/GenBank/DDBJ whole genome shotgun (WGS) entry which is preliminary data.</text>
</comment>
<protein>
    <recommendedName>
        <fullName evidence="10">Translation initiation factor IF-2, mitochondrial</fullName>
    </recommendedName>
</protein>
<comment type="subcellular location">
    <subcellularLocation>
        <location evidence="1">Mitochondrion</location>
    </subcellularLocation>
</comment>
<dbReference type="FunFam" id="2.40.30.10:FF:000007">
    <property type="entry name" value="Translation initiation factor IF-2"/>
    <property type="match status" value="1"/>
</dbReference>
<evidence type="ECO:0000259" key="12">
    <source>
        <dbReference type="PROSITE" id="PS51722"/>
    </source>
</evidence>
<evidence type="ECO:0000256" key="9">
    <source>
        <dbReference type="ARBA" id="ARBA00025162"/>
    </source>
</evidence>
<feature type="domain" description="Tr-type G" evidence="12">
    <location>
        <begin position="188"/>
        <end position="358"/>
    </location>
</feature>
<dbReference type="InterPro" id="IPR009000">
    <property type="entry name" value="Transl_B-barrel_sf"/>
</dbReference>
<organism evidence="13 14">
    <name type="scientific">Anguilla anguilla</name>
    <name type="common">European freshwater eel</name>
    <name type="synonym">Muraena anguilla</name>
    <dbReference type="NCBI Taxonomy" id="7936"/>
    <lineage>
        <taxon>Eukaryota</taxon>
        <taxon>Metazoa</taxon>
        <taxon>Chordata</taxon>
        <taxon>Craniata</taxon>
        <taxon>Vertebrata</taxon>
        <taxon>Euteleostomi</taxon>
        <taxon>Actinopterygii</taxon>
        <taxon>Neopterygii</taxon>
        <taxon>Teleostei</taxon>
        <taxon>Anguilliformes</taxon>
        <taxon>Anguillidae</taxon>
        <taxon>Anguilla</taxon>
    </lineage>
</organism>
<evidence type="ECO:0000256" key="2">
    <source>
        <dbReference type="ARBA" id="ARBA00007733"/>
    </source>
</evidence>
<evidence type="ECO:0000256" key="5">
    <source>
        <dbReference type="ARBA" id="ARBA00022917"/>
    </source>
</evidence>
<dbReference type="InterPro" id="IPR005225">
    <property type="entry name" value="Small_GTP-bd"/>
</dbReference>
<dbReference type="CDD" id="cd01887">
    <property type="entry name" value="IF2_eIF5B"/>
    <property type="match status" value="1"/>
</dbReference>
<dbReference type="SUPFAM" id="SSF50447">
    <property type="entry name" value="Translation proteins"/>
    <property type="match status" value="2"/>
</dbReference>
<dbReference type="PANTHER" id="PTHR43381">
    <property type="entry name" value="TRANSLATION INITIATION FACTOR IF-2-RELATED"/>
    <property type="match status" value="1"/>
</dbReference>
<evidence type="ECO:0000256" key="6">
    <source>
        <dbReference type="ARBA" id="ARBA00022946"/>
    </source>
</evidence>
<dbReference type="PANTHER" id="PTHR43381:SF20">
    <property type="entry name" value="TRANSLATION INITIATION FACTOR IF-2, MITOCHONDRIAL"/>
    <property type="match status" value="1"/>
</dbReference>
<dbReference type="FunFam" id="3.40.50.10050:FF:000001">
    <property type="entry name" value="Translation initiation factor IF-2"/>
    <property type="match status" value="1"/>
</dbReference>
<evidence type="ECO:0000256" key="10">
    <source>
        <dbReference type="ARBA" id="ARBA00044200"/>
    </source>
</evidence>
<accession>A0A9D3S4S6</accession>
<reference evidence="13" key="1">
    <citation type="submission" date="2021-01" db="EMBL/GenBank/DDBJ databases">
        <title>A chromosome-scale assembly of European eel, Anguilla anguilla.</title>
        <authorList>
            <person name="Henkel C."/>
            <person name="Jong-Raadsen S.A."/>
            <person name="Dufour S."/>
            <person name="Weltzien F.-A."/>
            <person name="Palstra A.P."/>
            <person name="Pelster B."/>
            <person name="Spaink H.P."/>
            <person name="Van Den Thillart G.E."/>
            <person name="Jansen H."/>
            <person name="Zahm M."/>
            <person name="Klopp C."/>
            <person name="Cedric C."/>
            <person name="Louis A."/>
            <person name="Berthelot C."/>
            <person name="Parey E."/>
            <person name="Roest Crollius H."/>
            <person name="Montfort J."/>
            <person name="Robinson-Rechavi M."/>
            <person name="Bucao C."/>
            <person name="Bouchez O."/>
            <person name="Gislard M."/>
            <person name="Lluch J."/>
            <person name="Milhes M."/>
            <person name="Lampietro C."/>
            <person name="Lopez Roques C."/>
            <person name="Donnadieu C."/>
            <person name="Braasch I."/>
            <person name="Desvignes T."/>
            <person name="Postlethwait J."/>
            <person name="Bobe J."/>
            <person name="Guiguen Y."/>
            <person name="Dirks R."/>
        </authorList>
    </citation>
    <scope>NUCLEOTIDE SEQUENCE</scope>
    <source>
        <strain evidence="13">Tag_6206</strain>
        <tissue evidence="13">Liver</tissue>
    </source>
</reference>
<dbReference type="InterPro" id="IPR023115">
    <property type="entry name" value="TIF_IF2_dom3"/>
</dbReference>
<dbReference type="NCBIfam" id="TIGR00231">
    <property type="entry name" value="small_GTP"/>
    <property type="match status" value="1"/>
</dbReference>
<dbReference type="SUPFAM" id="SSF52540">
    <property type="entry name" value="P-loop containing nucleoside triphosphate hydrolases"/>
    <property type="match status" value="1"/>
</dbReference>
<keyword evidence="4" id="KW-0547">Nucleotide-binding</keyword>
<dbReference type="FunFam" id="2.40.30.10:FF:000072">
    <property type="entry name" value="translation initiation factor IF-2, mitochondrial isoform X1"/>
    <property type="match status" value="1"/>
</dbReference>
<dbReference type="NCBIfam" id="TIGR00487">
    <property type="entry name" value="IF-2"/>
    <property type="match status" value="1"/>
</dbReference>
<evidence type="ECO:0000256" key="7">
    <source>
        <dbReference type="ARBA" id="ARBA00023128"/>
    </source>
</evidence>
<dbReference type="GO" id="GO:0003743">
    <property type="term" value="F:translation initiation factor activity"/>
    <property type="evidence" value="ECO:0007669"/>
    <property type="project" value="UniProtKB-KW"/>
</dbReference>
<comment type="function">
    <text evidence="9">One of the essential components for the initiation of protein synthesis. Protects formylmethionyl-tRNA from spontaneous hydrolysis and promotes its binding to the 30S ribosomal subunits. Also involved in the hydrolysis of GTP during the formation of the 70S ribosomal complex.</text>
</comment>
<dbReference type="Pfam" id="PF11987">
    <property type="entry name" value="IF-2"/>
    <property type="match status" value="1"/>
</dbReference>
<feature type="compositionally biased region" description="Basic residues" evidence="11">
    <location>
        <begin position="70"/>
        <end position="81"/>
    </location>
</feature>
<keyword evidence="7" id="KW-0496">Mitochondrion</keyword>
<dbReference type="CDD" id="cd03702">
    <property type="entry name" value="IF2_mtIF2_II"/>
    <property type="match status" value="1"/>
</dbReference>
<dbReference type="PROSITE" id="PS51722">
    <property type="entry name" value="G_TR_2"/>
    <property type="match status" value="1"/>
</dbReference>
<dbReference type="InterPro" id="IPR015760">
    <property type="entry name" value="TIF_IF2"/>
</dbReference>
<evidence type="ECO:0000256" key="1">
    <source>
        <dbReference type="ARBA" id="ARBA00004173"/>
    </source>
</evidence>
<proteinExistence type="inferred from homology"/>
<sequence length="720" mass="80264">MITVRALHRVMRVLRSRTTVGLARAPCCDMMHLAQCRTLATQCVSILPLSYPNWTWTPPHTRHHTRLLATKHGKSPGKPHGKKEAGKTPKKPKQKQEKQEVEIKRRMTVSELAQAMKKDVDHVYEALLNTSMDLDSLEPDSLLTEEWIKETVKKSGMKYKWAKLSESKVREDKDVERQPPPDPAVLVSRPPVVTIMGHVDHGKTTLLDSLRKTQVAASEAGGITQHIGAFLVQLPSGEKITFLDTPGHAAFSAMRARGALVTDIVILVVAADDGVMKQTVESIQHAQKAKVPIIVAVNKCDKFEADPARVKRELLVHGVVCEELGGDVQAVHVSALKGENLLELAEATAALAELLELKGDPKGLVEGTVIESHTNKGKGPITSAIIQRGTLKRGCVLVAGKAWAKVRFLFDENGLAMNEAGPSVVVEIAGWKELPSAGDEILEVESEQRAREVVEWREYVEEQEKEKQDQQVIQAKQQEHLESYRKDREALAHLTWYQRRRVRYKTEKHLMAMRPSDMDGSLEAILDILETYDADEQCQLDVVHFGVGDISENDLNLAETFSGTVYGFNVKASRPILQSAGKRGIPVKLHNVIYKLFNDLKDELSSRLPPTLEENVIGEASVLATFEVTEGKKKVGVAGCRVQRGLLDRRMKFRLIRGRDVLWEGSLTTLKHHKDAVTTVKTGMECGLSLDQDVDFRPGDEIICYEETEKQQTIPWDPGF</sequence>
<dbReference type="PROSITE" id="PS01176">
    <property type="entry name" value="IF2"/>
    <property type="match status" value="1"/>
</dbReference>
<feature type="region of interest" description="Disordered" evidence="11">
    <location>
        <begin position="70"/>
        <end position="102"/>
    </location>
</feature>
<dbReference type="AlphaFoldDB" id="A0A9D3S4S6"/>
<comment type="similarity">
    <text evidence="2">Belongs to the TRAFAC class translation factor GTPase superfamily. Classic translation factor GTPase family. IF-2 subfamily.</text>
</comment>
<keyword evidence="5" id="KW-0648">Protein biosynthesis</keyword>
<evidence type="ECO:0000313" key="13">
    <source>
        <dbReference type="EMBL" id="KAG5855494.1"/>
    </source>
</evidence>
<dbReference type="EMBL" id="JAFIRN010000002">
    <property type="protein sequence ID" value="KAG5855494.1"/>
    <property type="molecule type" value="Genomic_DNA"/>
</dbReference>
<evidence type="ECO:0000256" key="4">
    <source>
        <dbReference type="ARBA" id="ARBA00022741"/>
    </source>
</evidence>
<dbReference type="Gene3D" id="2.40.30.10">
    <property type="entry name" value="Translation factors"/>
    <property type="match status" value="2"/>
</dbReference>
<dbReference type="Pfam" id="PF22042">
    <property type="entry name" value="EF-G_D2"/>
    <property type="match status" value="1"/>
</dbReference>
<dbReference type="SUPFAM" id="SSF52156">
    <property type="entry name" value="Initiation factor IF2/eIF5b, domain 3"/>
    <property type="match status" value="1"/>
</dbReference>
<dbReference type="CDD" id="cd03692">
    <property type="entry name" value="mtIF2_IVc"/>
    <property type="match status" value="1"/>
</dbReference>
<dbReference type="InterPro" id="IPR027417">
    <property type="entry name" value="P-loop_NTPase"/>
</dbReference>
<dbReference type="GO" id="GO:0005525">
    <property type="term" value="F:GTP binding"/>
    <property type="evidence" value="ECO:0007669"/>
    <property type="project" value="UniProtKB-KW"/>
</dbReference>
<evidence type="ECO:0000256" key="3">
    <source>
        <dbReference type="ARBA" id="ARBA00022540"/>
    </source>
</evidence>
<dbReference type="GO" id="GO:0003924">
    <property type="term" value="F:GTPase activity"/>
    <property type="evidence" value="ECO:0007669"/>
    <property type="project" value="InterPro"/>
</dbReference>
<gene>
    <name evidence="13" type="ORF">ANANG_G00049630</name>
</gene>
<dbReference type="InterPro" id="IPR000178">
    <property type="entry name" value="TF_IF2_bacterial-like"/>
</dbReference>
<evidence type="ECO:0000313" key="14">
    <source>
        <dbReference type="Proteomes" id="UP001044222"/>
    </source>
</evidence>
<keyword evidence="3" id="KW-0396">Initiation factor</keyword>
<name>A0A9D3S4S6_ANGAN</name>
<dbReference type="InterPro" id="IPR044145">
    <property type="entry name" value="IF2_II"/>
</dbReference>
<keyword evidence="8" id="KW-0342">GTP-binding</keyword>
<dbReference type="Gene3D" id="3.40.50.10050">
    <property type="entry name" value="Translation initiation factor IF- 2, domain 3"/>
    <property type="match status" value="1"/>
</dbReference>
<dbReference type="InterPro" id="IPR053905">
    <property type="entry name" value="EF-G-like_DII"/>
</dbReference>
<dbReference type="GO" id="GO:0005739">
    <property type="term" value="C:mitochondrion"/>
    <property type="evidence" value="ECO:0007669"/>
    <property type="project" value="UniProtKB-SubCell"/>
</dbReference>
<dbReference type="InterPro" id="IPR000795">
    <property type="entry name" value="T_Tr_GTP-bd_dom"/>
</dbReference>
<keyword evidence="6" id="KW-0809">Transit peptide</keyword>
<dbReference type="FunFam" id="3.40.50.300:FF:000019">
    <property type="entry name" value="Translation initiation factor IF-2"/>
    <property type="match status" value="1"/>
</dbReference>
<evidence type="ECO:0000256" key="8">
    <source>
        <dbReference type="ARBA" id="ARBA00023134"/>
    </source>
</evidence>
<dbReference type="Proteomes" id="UP001044222">
    <property type="component" value="Unassembled WGS sequence"/>
</dbReference>
<keyword evidence="14" id="KW-1185">Reference proteome</keyword>
<dbReference type="HAMAP" id="MF_00100_B">
    <property type="entry name" value="IF_2_B"/>
    <property type="match status" value="1"/>
</dbReference>